<dbReference type="InterPro" id="IPR006312">
    <property type="entry name" value="TatA/E"/>
</dbReference>
<comment type="subcellular location">
    <subcellularLocation>
        <location evidence="1 9">Cell membrane</location>
        <topology evidence="1 9">Single-pass membrane protein</topology>
    </subcellularLocation>
</comment>
<dbReference type="Gene3D" id="1.20.5.3310">
    <property type="match status" value="1"/>
</dbReference>
<dbReference type="eggNOG" id="COG1826">
    <property type="taxonomic scope" value="Bacteria"/>
</dbReference>
<keyword evidence="8 9" id="KW-0472">Membrane</keyword>
<dbReference type="Proteomes" id="UP000028302">
    <property type="component" value="Unassembled WGS sequence"/>
</dbReference>
<feature type="region of interest" description="Disordered" evidence="10">
    <location>
        <begin position="43"/>
        <end position="91"/>
    </location>
</feature>
<reference evidence="11 12" key="1">
    <citation type="submission" date="2013-03" db="EMBL/GenBank/DDBJ databases">
        <title>Salinisphaera hydrothermalis C41B8 Genome Sequencing.</title>
        <authorList>
            <person name="Li C."/>
            <person name="Lai Q."/>
            <person name="Shao Z."/>
        </authorList>
    </citation>
    <scope>NUCLEOTIDE SEQUENCE [LARGE SCALE GENOMIC DNA]</scope>
    <source>
        <strain evidence="11 12">C41B8</strain>
    </source>
</reference>
<evidence type="ECO:0000256" key="1">
    <source>
        <dbReference type="ARBA" id="ARBA00004162"/>
    </source>
</evidence>
<dbReference type="PANTHER" id="PTHR42982:SF1">
    <property type="entry name" value="SEC-INDEPENDENT PROTEIN TRANSLOCASE PROTEIN TATA"/>
    <property type="match status" value="1"/>
</dbReference>
<evidence type="ECO:0000256" key="5">
    <source>
        <dbReference type="ARBA" id="ARBA00022927"/>
    </source>
</evidence>
<organism evidence="11 12">
    <name type="scientific">Salinisphaera hydrothermalis (strain C41B8)</name>
    <dbReference type="NCBI Taxonomy" id="1304275"/>
    <lineage>
        <taxon>Bacteria</taxon>
        <taxon>Pseudomonadati</taxon>
        <taxon>Pseudomonadota</taxon>
        <taxon>Gammaproteobacteria</taxon>
        <taxon>Salinisphaerales</taxon>
        <taxon>Salinisphaeraceae</taxon>
        <taxon>Salinisphaera</taxon>
    </lineage>
</organism>
<evidence type="ECO:0000256" key="10">
    <source>
        <dbReference type="SAM" id="MobiDB-lite"/>
    </source>
</evidence>
<keyword evidence="2 9" id="KW-0813">Transport</keyword>
<keyword evidence="5 9" id="KW-0653">Protein transport</keyword>
<evidence type="ECO:0000256" key="8">
    <source>
        <dbReference type="ARBA" id="ARBA00023136"/>
    </source>
</evidence>
<evidence type="ECO:0000256" key="3">
    <source>
        <dbReference type="ARBA" id="ARBA00022475"/>
    </source>
</evidence>
<dbReference type="PANTHER" id="PTHR42982">
    <property type="entry name" value="SEC-INDEPENDENT PROTEIN TRANSLOCASE PROTEIN TATA"/>
    <property type="match status" value="1"/>
</dbReference>
<feature type="compositionally biased region" description="Basic and acidic residues" evidence="10">
    <location>
        <begin position="52"/>
        <end position="91"/>
    </location>
</feature>
<dbReference type="RefSeq" id="WP_037332907.1">
    <property type="nucleotide sequence ID" value="NZ_APNK01000001.1"/>
</dbReference>
<dbReference type="GO" id="GO:0008320">
    <property type="term" value="F:protein transmembrane transporter activity"/>
    <property type="evidence" value="ECO:0007669"/>
    <property type="project" value="UniProtKB-UniRule"/>
</dbReference>
<dbReference type="GO" id="GO:0033281">
    <property type="term" value="C:TAT protein transport complex"/>
    <property type="evidence" value="ECO:0007669"/>
    <property type="project" value="UniProtKB-UniRule"/>
</dbReference>
<evidence type="ECO:0000256" key="2">
    <source>
        <dbReference type="ARBA" id="ARBA00022448"/>
    </source>
</evidence>
<dbReference type="GO" id="GO:0043953">
    <property type="term" value="P:protein transport by the Tat complex"/>
    <property type="evidence" value="ECO:0007669"/>
    <property type="project" value="UniProtKB-UniRule"/>
</dbReference>
<dbReference type="PATRIC" id="fig|1304275.5.peg.237"/>
<comment type="similarity">
    <text evidence="9">Belongs to the TatA/E family.</text>
</comment>
<keyword evidence="3 9" id="KW-1003">Cell membrane</keyword>
<comment type="subunit">
    <text evidence="9">The Tat system comprises two distinct complexes: a TatABC complex, containing multiple copies of TatA, TatB and TatC subunits, and a separate TatA complex, containing only TatA subunits. Substrates initially bind to the TatABC complex, which probably triggers association of the separate TatA complex to form the active translocon.</text>
</comment>
<accession>A0A084IRI4</accession>
<keyword evidence="6 9" id="KW-1133">Transmembrane helix</keyword>
<evidence type="ECO:0000313" key="11">
    <source>
        <dbReference type="EMBL" id="KEZ79318.1"/>
    </source>
</evidence>
<evidence type="ECO:0000256" key="4">
    <source>
        <dbReference type="ARBA" id="ARBA00022692"/>
    </source>
</evidence>
<evidence type="ECO:0000256" key="6">
    <source>
        <dbReference type="ARBA" id="ARBA00022989"/>
    </source>
</evidence>
<protein>
    <recommendedName>
        <fullName evidence="9">Sec-independent protein translocase protein TatA</fullName>
    </recommendedName>
</protein>
<evidence type="ECO:0000256" key="7">
    <source>
        <dbReference type="ARBA" id="ARBA00023010"/>
    </source>
</evidence>
<dbReference type="Pfam" id="PF02416">
    <property type="entry name" value="TatA_B_E"/>
    <property type="match status" value="1"/>
</dbReference>
<evidence type="ECO:0000313" key="12">
    <source>
        <dbReference type="Proteomes" id="UP000028302"/>
    </source>
</evidence>
<name>A0A084IRI4_SALHC</name>
<dbReference type="STRING" id="1304275.C41B8_01175"/>
<comment type="caution">
    <text evidence="11">The sequence shown here is derived from an EMBL/GenBank/DDBJ whole genome shotgun (WGS) entry which is preliminary data.</text>
</comment>
<comment type="function">
    <text evidence="9">Part of the twin-arginine translocation (Tat) system that transports large folded proteins containing a characteristic twin-arginine motif in their signal peptide across membranes. TatA could form the protein-conducting channel of the Tat system.</text>
</comment>
<sequence length="91" mass="9992">MLSGISIWQLLILLVIVLLVFGSKRLRNLGPDLGSALKGFRSAMKDDDDSKSDDKHDPKVVDHAKREDGSSHGEHRSHDTGADNDTAGRRD</sequence>
<keyword evidence="4 9" id="KW-0812">Transmembrane</keyword>
<feature type="transmembrane region" description="Helical" evidence="9">
    <location>
        <begin position="6"/>
        <end position="23"/>
    </location>
</feature>
<keyword evidence="12" id="KW-1185">Reference proteome</keyword>
<dbReference type="EMBL" id="APNK01000001">
    <property type="protein sequence ID" value="KEZ79318.1"/>
    <property type="molecule type" value="Genomic_DNA"/>
</dbReference>
<gene>
    <name evidence="9" type="primary">tatA</name>
    <name evidence="11" type="ORF">C41B8_01175</name>
</gene>
<dbReference type="InterPro" id="IPR003369">
    <property type="entry name" value="TatA/B/E"/>
</dbReference>
<dbReference type="NCBIfam" id="TIGR01411">
    <property type="entry name" value="tatAE"/>
    <property type="match status" value="1"/>
</dbReference>
<keyword evidence="7 9" id="KW-0811">Translocation</keyword>
<dbReference type="AlphaFoldDB" id="A0A084IRI4"/>
<dbReference type="HAMAP" id="MF_00236">
    <property type="entry name" value="TatA_E"/>
    <property type="match status" value="1"/>
</dbReference>
<proteinExistence type="inferred from homology"/>
<evidence type="ECO:0000256" key="9">
    <source>
        <dbReference type="HAMAP-Rule" id="MF_00236"/>
    </source>
</evidence>